<keyword evidence="1" id="KW-0175">Coiled coil</keyword>
<reference evidence="4 5" key="1">
    <citation type="submission" date="2018-08" db="EMBL/GenBank/DDBJ databases">
        <title>A genome reference for cultivated species of the human gut microbiota.</title>
        <authorList>
            <person name="Zou Y."/>
            <person name="Xue W."/>
            <person name="Luo G."/>
        </authorList>
    </citation>
    <scope>NUCLEOTIDE SEQUENCE [LARGE SCALE GENOMIC DNA]</scope>
    <source>
        <strain evidence="4 5">AF31-17AC</strain>
    </source>
</reference>
<evidence type="ECO:0000313" key="4">
    <source>
        <dbReference type="EMBL" id="RHN05393.1"/>
    </source>
</evidence>
<feature type="transmembrane region" description="Helical" evidence="2">
    <location>
        <begin position="56"/>
        <end position="88"/>
    </location>
</feature>
<evidence type="ECO:0000313" key="5">
    <source>
        <dbReference type="Proteomes" id="UP000283700"/>
    </source>
</evidence>
<dbReference type="EMBL" id="QRQO01000092">
    <property type="protein sequence ID" value="RHN05393.1"/>
    <property type="molecule type" value="Genomic_DNA"/>
</dbReference>
<keyword evidence="2" id="KW-0812">Transmembrane</keyword>
<evidence type="ECO:0000256" key="2">
    <source>
        <dbReference type="SAM" id="Phobius"/>
    </source>
</evidence>
<dbReference type="GO" id="GO:0042802">
    <property type="term" value="F:identical protein binding"/>
    <property type="evidence" value="ECO:0007669"/>
    <property type="project" value="TreeGrafter"/>
</dbReference>
<dbReference type="AlphaFoldDB" id="A0A415TQX8"/>
<feature type="transmembrane region" description="Helical" evidence="2">
    <location>
        <begin position="139"/>
        <end position="162"/>
    </location>
</feature>
<dbReference type="Pfam" id="PF14501">
    <property type="entry name" value="HATPase_c_5"/>
    <property type="match status" value="1"/>
</dbReference>
<gene>
    <name evidence="4" type="ORF">DWZ29_16790</name>
</gene>
<keyword evidence="2" id="KW-0472">Membrane</keyword>
<accession>A0A415TQX8</accession>
<dbReference type="PANTHER" id="PTHR40448">
    <property type="entry name" value="TWO-COMPONENT SENSOR HISTIDINE KINASE"/>
    <property type="match status" value="1"/>
</dbReference>
<dbReference type="InterPro" id="IPR032834">
    <property type="entry name" value="NatK-like_C"/>
</dbReference>
<feature type="transmembrane region" description="Helical" evidence="2">
    <location>
        <begin position="18"/>
        <end position="36"/>
    </location>
</feature>
<dbReference type="SUPFAM" id="SSF55874">
    <property type="entry name" value="ATPase domain of HSP90 chaperone/DNA topoisomerase II/histidine kinase"/>
    <property type="match status" value="1"/>
</dbReference>
<dbReference type="InterPro" id="IPR036890">
    <property type="entry name" value="HATPase_C_sf"/>
</dbReference>
<organism evidence="4 5">
    <name type="scientific">Anaerobutyricum hallii</name>
    <dbReference type="NCBI Taxonomy" id="39488"/>
    <lineage>
        <taxon>Bacteria</taxon>
        <taxon>Bacillati</taxon>
        <taxon>Bacillota</taxon>
        <taxon>Clostridia</taxon>
        <taxon>Lachnospirales</taxon>
        <taxon>Lachnospiraceae</taxon>
        <taxon>Anaerobutyricum</taxon>
    </lineage>
</organism>
<proteinExistence type="predicted"/>
<feature type="transmembrane region" description="Helical" evidence="2">
    <location>
        <begin position="205"/>
        <end position="223"/>
    </location>
</feature>
<name>A0A415TQX8_9FIRM</name>
<evidence type="ECO:0000259" key="3">
    <source>
        <dbReference type="Pfam" id="PF14501"/>
    </source>
</evidence>
<feature type="coiled-coil region" evidence="1">
    <location>
        <begin position="236"/>
        <end position="270"/>
    </location>
</feature>
<evidence type="ECO:0000256" key="1">
    <source>
        <dbReference type="SAM" id="Coils"/>
    </source>
</evidence>
<feature type="transmembrane region" description="Helical" evidence="2">
    <location>
        <begin position="174"/>
        <end position="193"/>
    </location>
</feature>
<dbReference type="Proteomes" id="UP000283700">
    <property type="component" value="Unassembled WGS sequence"/>
</dbReference>
<sequence>MISCNQHLIKFKWEVFDVLRLIGVMCSCIVTGYVFFDVMESLYERKFSYNKLTFTGIYVIYVILSVGIAWFGIPILNVLFSTLLLYGLSKSLYIAHDKSILINSGIIIIYLAIADIVVTVIFSTVLQSSTYNTITNPKYFLVSGIGNAVIILCTYKLVIQILQHCQINTISRILHFYMIFLMVFEFSILGYFVKHEIGKKNNIQLLIVSFGVVILDAGILYLYKMLSKKATMEKRAELVEQQLEMTQRYYEGLQDNYEQMQQILHDTKKHIQVLSELTGNDKTDYEKELISNITEIQPQFYCSDKIVCAIIWNKMQICEQRRIEFEVNMQDITFDFMDKTDITALFANLLDNAVEACEESSIQCKKIILRIHRFKEYIVIKVCNTIGTKPKIKEGKLVSTKNGHLGMGMMILENLANKYCGNMDYEYSDTYFETNLILSVYNGMCER</sequence>
<feature type="domain" description="Sensor histidine kinase NatK-like C-terminal" evidence="3">
    <location>
        <begin position="338"/>
        <end position="438"/>
    </location>
</feature>
<protein>
    <submittedName>
        <fullName evidence="4">GHKL domain-containing protein</fullName>
    </submittedName>
</protein>
<comment type="caution">
    <text evidence="4">The sequence shown here is derived from an EMBL/GenBank/DDBJ whole genome shotgun (WGS) entry which is preliminary data.</text>
</comment>
<feature type="transmembrane region" description="Helical" evidence="2">
    <location>
        <begin position="100"/>
        <end position="127"/>
    </location>
</feature>
<dbReference type="Gene3D" id="3.30.565.10">
    <property type="entry name" value="Histidine kinase-like ATPase, C-terminal domain"/>
    <property type="match status" value="1"/>
</dbReference>
<dbReference type="PANTHER" id="PTHR40448:SF1">
    <property type="entry name" value="TWO-COMPONENT SENSOR HISTIDINE KINASE"/>
    <property type="match status" value="1"/>
</dbReference>
<keyword evidence="2" id="KW-1133">Transmembrane helix</keyword>